<dbReference type="RefSeq" id="WP_121219791.1">
    <property type="nucleotide sequence ID" value="NZ_RBIG01000002.1"/>
</dbReference>
<name>A0A420WGR8_9PROT</name>
<proteinExistence type="predicted"/>
<protein>
    <submittedName>
        <fullName evidence="1">Uncharacterized protein</fullName>
    </submittedName>
</protein>
<dbReference type="EMBL" id="RBIG01000002">
    <property type="protein sequence ID" value="RKQ70166.1"/>
    <property type="molecule type" value="Genomic_DNA"/>
</dbReference>
<dbReference type="AlphaFoldDB" id="A0A420WGR8"/>
<dbReference type="Proteomes" id="UP000277424">
    <property type="component" value="Unassembled WGS sequence"/>
</dbReference>
<gene>
    <name evidence="1" type="ORF">BCL74_2106</name>
</gene>
<comment type="caution">
    <text evidence="1">The sequence shown here is derived from an EMBL/GenBank/DDBJ whole genome shotgun (WGS) entry which is preliminary data.</text>
</comment>
<organism evidence="1 2">
    <name type="scientific">Oceanibaculum indicum</name>
    <dbReference type="NCBI Taxonomy" id="526216"/>
    <lineage>
        <taxon>Bacteria</taxon>
        <taxon>Pseudomonadati</taxon>
        <taxon>Pseudomonadota</taxon>
        <taxon>Alphaproteobacteria</taxon>
        <taxon>Rhodospirillales</taxon>
        <taxon>Oceanibaculaceae</taxon>
        <taxon>Oceanibaculum</taxon>
    </lineage>
</organism>
<evidence type="ECO:0000313" key="2">
    <source>
        <dbReference type="Proteomes" id="UP000277424"/>
    </source>
</evidence>
<sequence>MTALHRMTDREVSRTLNDLMEHSGDCYGYSSGRPPGKWRVKHWHIRHWQRVKPGAFIAGDTHRDGGPVRGYGGHIRLFKTWRAAAIAAIRENRKLRAAPDNQQEADHA</sequence>
<evidence type="ECO:0000313" key="1">
    <source>
        <dbReference type="EMBL" id="RKQ70166.1"/>
    </source>
</evidence>
<reference evidence="1 2" key="1">
    <citation type="submission" date="2018-10" db="EMBL/GenBank/DDBJ databases">
        <title>Comparative analysis of microorganisms from saline springs in Andes Mountain Range, Colombia.</title>
        <authorList>
            <person name="Rubin E."/>
        </authorList>
    </citation>
    <scope>NUCLEOTIDE SEQUENCE [LARGE SCALE GENOMIC DNA]</scope>
    <source>
        <strain evidence="1 2">USBA 36</strain>
    </source>
</reference>
<accession>A0A420WGR8</accession>